<evidence type="ECO:0000313" key="1">
    <source>
        <dbReference type="EMBL" id="GEU88299.1"/>
    </source>
</evidence>
<reference evidence="1" key="1">
    <citation type="journal article" date="2019" name="Sci. Rep.">
        <title>Draft genome of Tanacetum cinerariifolium, the natural source of mosquito coil.</title>
        <authorList>
            <person name="Yamashiro T."/>
            <person name="Shiraishi A."/>
            <person name="Satake H."/>
            <person name="Nakayama K."/>
        </authorList>
    </citation>
    <scope>NUCLEOTIDE SEQUENCE</scope>
</reference>
<name>A0A6L2NSG4_TANCI</name>
<sequence>MCVSNGHSAVKHVEAVSVQGPFVAPFEGVATRPQSIAGRHPCTTAKQLGLQVGGLLLQTTITIAIFDLAGEMTVPIINNNRNKYNILFRSDLHLIRNNYLLIIRHFSFVPVHAISRKWFFGRVGSGISVSFPFMLFPENGSTVESVQVLAQNLPTSFLDEVGAL</sequence>
<protein>
    <submittedName>
        <fullName evidence="1">Uncharacterized protein</fullName>
    </submittedName>
</protein>
<dbReference type="EMBL" id="BKCJ010009719">
    <property type="protein sequence ID" value="GEU88299.1"/>
    <property type="molecule type" value="Genomic_DNA"/>
</dbReference>
<organism evidence="1">
    <name type="scientific">Tanacetum cinerariifolium</name>
    <name type="common">Dalmatian daisy</name>
    <name type="synonym">Chrysanthemum cinerariifolium</name>
    <dbReference type="NCBI Taxonomy" id="118510"/>
    <lineage>
        <taxon>Eukaryota</taxon>
        <taxon>Viridiplantae</taxon>
        <taxon>Streptophyta</taxon>
        <taxon>Embryophyta</taxon>
        <taxon>Tracheophyta</taxon>
        <taxon>Spermatophyta</taxon>
        <taxon>Magnoliopsida</taxon>
        <taxon>eudicotyledons</taxon>
        <taxon>Gunneridae</taxon>
        <taxon>Pentapetalae</taxon>
        <taxon>asterids</taxon>
        <taxon>campanulids</taxon>
        <taxon>Asterales</taxon>
        <taxon>Asteraceae</taxon>
        <taxon>Asteroideae</taxon>
        <taxon>Anthemideae</taxon>
        <taxon>Anthemidinae</taxon>
        <taxon>Tanacetum</taxon>
    </lineage>
</organism>
<dbReference type="AlphaFoldDB" id="A0A6L2NSG4"/>
<accession>A0A6L2NSG4</accession>
<proteinExistence type="predicted"/>
<gene>
    <name evidence="1" type="ORF">Tci_060277</name>
</gene>
<comment type="caution">
    <text evidence="1">The sequence shown here is derived from an EMBL/GenBank/DDBJ whole genome shotgun (WGS) entry which is preliminary data.</text>
</comment>